<dbReference type="PANTHER" id="PTHR43027:SF2">
    <property type="entry name" value="TRANSPORT PERMEASE PROTEIN"/>
    <property type="match status" value="1"/>
</dbReference>
<organism evidence="8 9">
    <name type="scientific">Xylanimonas oleitrophica</name>
    <dbReference type="NCBI Taxonomy" id="2607479"/>
    <lineage>
        <taxon>Bacteria</taxon>
        <taxon>Bacillati</taxon>
        <taxon>Actinomycetota</taxon>
        <taxon>Actinomycetes</taxon>
        <taxon>Micrococcales</taxon>
        <taxon>Promicromonosporaceae</taxon>
        <taxon>Xylanimonas</taxon>
    </lineage>
</organism>
<evidence type="ECO:0000256" key="1">
    <source>
        <dbReference type="ARBA" id="ARBA00004141"/>
    </source>
</evidence>
<reference evidence="8 9" key="1">
    <citation type="submission" date="2018-06" db="EMBL/GenBank/DDBJ databases">
        <title>Whole genome sequencing of a novel hydrocarbon degrading bacterial strain, PW21 isolated from oil contaminated produced water sample.</title>
        <authorList>
            <person name="Nagkirti P."/>
            <person name="Shaikh A."/>
            <person name="Gowdaman V."/>
            <person name="Engineer A.E."/>
            <person name="Dagar S."/>
            <person name="Dhakephalkar P.K."/>
        </authorList>
    </citation>
    <scope>NUCLEOTIDE SEQUENCE [LARGE SCALE GENOMIC DNA]</scope>
    <source>
        <strain evidence="8 9">PW21</strain>
    </source>
</reference>
<feature type="domain" description="ABC-2 type transporter transmembrane" evidence="7">
    <location>
        <begin position="30"/>
        <end position="236"/>
    </location>
</feature>
<comment type="subcellular location">
    <subcellularLocation>
        <location evidence="1">Membrane</location>
        <topology evidence="1">Multi-pass membrane protein</topology>
    </subcellularLocation>
</comment>
<dbReference type="EMBL" id="QKWH01000012">
    <property type="protein sequence ID" value="PZR52114.1"/>
    <property type="molecule type" value="Genomic_DNA"/>
</dbReference>
<accession>A0A2W5Y321</accession>
<feature type="transmembrane region" description="Helical" evidence="6">
    <location>
        <begin position="161"/>
        <end position="184"/>
    </location>
</feature>
<proteinExistence type="predicted"/>
<feature type="transmembrane region" description="Helical" evidence="6">
    <location>
        <begin position="76"/>
        <end position="104"/>
    </location>
</feature>
<evidence type="ECO:0000256" key="6">
    <source>
        <dbReference type="SAM" id="Phobius"/>
    </source>
</evidence>
<name>A0A2W5Y321_9MICO</name>
<dbReference type="RefSeq" id="WP_111251677.1">
    <property type="nucleotide sequence ID" value="NZ_QKWH01000012.1"/>
</dbReference>
<keyword evidence="2 6" id="KW-0812">Transmembrane</keyword>
<dbReference type="Pfam" id="PF01061">
    <property type="entry name" value="ABC2_membrane"/>
    <property type="match status" value="1"/>
</dbReference>
<gene>
    <name evidence="8" type="ORF">DNL40_12900</name>
</gene>
<dbReference type="GO" id="GO:0140359">
    <property type="term" value="F:ABC-type transporter activity"/>
    <property type="evidence" value="ECO:0007669"/>
    <property type="project" value="InterPro"/>
</dbReference>
<dbReference type="AlphaFoldDB" id="A0A2W5Y321"/>
<feature type="transmembrane region" description="Helical" evidence="6">
    <location>
        <begin position="196"/>
        <end position="215"/>
    </location>
</feature>
<feature type="transmembrane region" description="Helical" evidence="6">
    <location>
        <begin position="46"/>
        <end position="64"/>
    </location>
</feature>
<evidence type="ECO:0000313" key="9">
    <source>
        <dbReference type="Proteomes" id="UP000248783"/>
    </source>
</evidence>
<feature type="region of interest" description="Disordered" evidence="5">
    <location>
        <begin position="1"/>
        <end position="23"/>
    </location>
</feature>
<evidence type="ECO:0000256" key="4">
    <source>
        <dbReference type="ARBA" id="ARBA00023136"/>
    </source>
</evidence>
<evidence type="ECO:0000256" key="5">
    <source>
        <dbReference type="SAM" id="MobiDB-lite"/>
    </source>
</evidence>
<keyword evidence="4 6" id="KW-0472">Membrane</keyword>
<sequence>MSAATTPTTARDERPAPQRSPLAASARRVGSLARAELLLLVRNRTALFNALLLSPLTVVFLAAVTGLPDDDAGAQALFGASLMTMLVAFSLLFVVYYNLTTALVARREEVVLKRLLTGESNAAEILTATAAPALAVMLGQAVLGTVAVVALMEPPAFTNPVLLLVALLGGTVVFVLLAAASTGFTRTVESAQLTTLPVLLVTLLFSGLSLPLSMLPDLVQRLAALTPLHPVVALMRLGLSGTDADGAVLTFAETFAAAVGPLAVLVAWVLVGVLAMRRWMRWQPRR</sequence>
<comment type="caution">
    <text evidence="8">The sequence shown here is derived from an EMBL/GenBank/DDBJ whole genome shotgun (WGS) entry which is preliminary data.</text>
</comment>
<dbReference type="Proteomes" id="UP000248783">
    <property type="component" value="Unassembled WGS sequence"/>
</dbReference>
<evidence type="ECO:0000259" key="7">
    <source>
        <dbReference type="Pfam" id="PF01061"/>
    </source>
</evidence>
<evidence type="ECO:0000256" key="2">
    <source>
        <dbReference type="ARBA" id="ARBA00022692"/>
    </source>
</evidence>
<dbReference type="GO" id="GO:0016020">
    <property type="term" value="C:membrane"/>
    <property type="evidence" value="ECO:0007669"/>
    <property type="project" value="UniProtKB-SubCell"/>
</dbReference>
<evidence type="ECO:0000313" key="8">
    <source>
        <dbReference type="EMBL" id="PZR52114.1"/>
    </source>
</evidence>
<keyword evidence="9" id="KW-1185">Reference proteome</keyword>
<feature type="transmembrane region" description="Helical" evidence="6">
    <location>
        <begin position="125"/>
        <end position="149"/>
    </location>
</feature>
<feature type="transmembrane region" description="Helical" evidence="6">
    <location>
        <begin position="255"/>
        <end position="276"/>
    </location>
</feature>
<protein>
    <submittedName>
        <fullName evidence="8">ABC transporter permease</fullName>
    </submittedName>
</protein>
<evidence type="ECO:0000256" key="3">
    <source>
        <dbReference type="ARBA" id="ARBA00022989"/>
    </source>
</evidence>
<dbReference type="PANTHER" id="PTHR43027">
    <property type="entry name" value="DOXORUBICIN RESISTANCE ABC TRANSPORTER PERMEASE PROTEIN DRRC-RELATED"/>
    <property type="match status" value="1"/>
</dbReference>
<dbReference type="InterPro" id="IPR052902">
    <property type="entry name" value="ABC-2_transporter"/>
</dbReference>
<dbReference type="InterPro" id="IPR013525">
    <property type="entry name" value="ABC2_TM"/>
</dbReference>
<keyword evidence="3 6" id="KW-1133">Transmembrane helix</keyword>